<organism evidence="3 4">
    <name type="scientific">Bailinhaonella thermotolerans</name>
    <dbReference type="NCBI Taxonomy" id="1070861"/>
    <lineage>
        <taxon>Bacteria</taxon>
        <taxon>Bacillati</taxon>
        <taxon>Actinomycetota</taxon>
        <taxon>Actinomycetes</taxon>
        <taxon>Streptosporangiales</taxon>
        <taxon>Streptosporangiaceae</taxon>
        <taxon>Bailinhaonella</taxon>
    </lineage>
</organism>
<dbReference type="AlphaFoldDB" id="A0A3A4A5K0"/>
<protein>
    <submittedName>
        <fullName evidence="3">Uncharacterized protein</fullName>
    </submittedName>
</protein>
<evidence type="ECO:0000256" key="2">
    <source>
        <dbReference type="SAM" id="Phobius"/>
    </source>
</evidence>
<feature type="region of interest" description="Disordered" evidence="1">
    <location>
        <begin position="1"/>
        <end position="37"/>
    </location>
</feature>
<dbReference type="Proteomes" id="UP000265768">
    <property type="component" value="Unassembled WGS sequence"/>
</dbReference>
<name>A0A3A4A5K0_9ACTN</name>
<feature type="transmembrane region" description="Helical" evidence="2">
    <location>
        <begin position="49"/>
        <end position="67"/>
    </location>
</feature>
<reference evidence="3 4" key="1">
    <citation type="submission" date="2018-09" db="EMBL/GenBank/DDBJ databases">
        <title>YIM 75507 draft genome.</title>
        <authorList>
            <person name="Tang S."/>
            <person name="Feng Y."/>
        </authorList>
    </citation>
    <scope>NUCLEOTIDE SEQUENCE [LARGE SCALE GENOMIC DNA]</scope>
    <source>
        <strain evidence="3 4">YIM 75507</strain>
    </source>
</reference>
<keyword evidence="2" id="KW-0472">Membrane</keyword>
<feature type="transmembrane region" description="Helical" evidence="2">
    <location>
        <begin position="73"/>
        <end position="94"/>
    </location>
</feature>
<gene>
    <name evidence="3" type="ORF">D5H75_32850</name>
</gene>
<comment type="caution">
    <text evidence="3">The sequence shown here is derived from an EMBL/GenBank/DDBJ whole genome shotgun (WGS) entry which is preliminary data.</text>
</comment>
<proteinExistence type="predicted"/>
<evidence type="ECO:0000313" key="4">
    <source>
        <dbReference type="Proteomes" id="UP000265768"/>
    </source>
</evidence>
<keyword evidence="2" id="KW-0812">Transmembrane</keyword>
<feature type="compositionally biased region" description="Low complexity" evidence="1">
    <location>
        <begin position="1"/>
        <end position="19"/>
    </location>
</feature>
<sequence>MRAGAAPPGADPAPDAAAGQWWPGRAAGARSPGMQPYDKTQQLRADARLIGGLAAVTVVPAIAAKAVTGSTWWGLAAGSAFPLWLTGFLTWRVWRGHRLLKAGRKP</sequence>
<evidence type="ECO:0000313" key="3">
    <source>
        <dbReference type="EMBL" id="RJL23171.1"/>
    </source>
</evidence>
<dbReference type="EMBL" id="QZEY01000019">
    <property type="protein sequence ID" value="RJL23171.1"/>
    <property type="molecule type" value="Genomic_DNA"/>
</dbReference>
<evidence type="ECO:0000256" key="1">
    <source>
        <dbReference type="SAM" id="MobiDB-lite"/>
    </source>
</evidence>
<keyword evidence="4" id="KW-1185">Reference proteome</keyword>
<accession>A0A3A4A5K0</accession>
<keyword evidence="2" id="KW-1133">Transmembrane helix</keyword>